<organism evidence="1 2">
    <name type="scientific">Prunus armeniaca</name>
    <name type="common">Apricot</name>
    <name type="synonym">Armeniaca vulgaris</name>
    <dbReference type="NCBI Taxonomy" id="36596"/>
    <lineage>
        <taxon>Eukaryota</taxon>
        <taxon>Viridiplantae</taxon>
        <taxon>Streptophyta</taxon>
        <taxon>Embryophyta</taxon>
        <taxon>Tracheophyta</taxon>
        <taxon>Spermatophyta</taxon>
        <taxon>Magnoliopsida</taxon>
        <taxon>eudicotyledons</taxon>
        <taxon>Gunneridae</taxon>
        <taxon>Pentapetalae</taxon>
        <taxon>rosids</taxon>
        <taxon>fabids</taxon>
        <taxon>Rosales</taxon>
        <taxon>Rosaceae</taxon>
        <taxon>Amygdaloideae</taxon>
        <taxon>Amygdaleae</taxon>
        <taxon>Prunus</taxon>
    </lineage>
</organism>
<reference evidence="1 2" key="1">
    <citation type="submission" date="2020-05" db="EMBL/GenBank/DDBJ databases">
        <authorList>
            <person name="Campoy J."/>
            <person name="Schneeberger K."/>
            <person name="Spophaly S."/>
        </authorList>
    </citation>
    <scope>NUCLEOTIDE SEQUENCE [LARGE SCALE GENOMIC DNA]</scope>
    <source>
        <strain evidence="1">PruArmRojPasFocal</strain>
    </source>
</reference>
<proteinExistence type="predicted"/>
<accession>A0A6J5UBT1</accession>
<name>A0A6J5UBT1_PRUAR</name>
<dbReference type="EMBL" id="CAEKDK010000003">
    <property type="protein sequence ID" value="CAB4273771.1"/>
    <property type="molecule type" value="Genomic_DNA"/>
</dbReference>
<evidence type="ECO:0000313" key="2">
    <source>
        <dbReference type="Proteomes" id="UP000507222"/>
    </source>
</evidence>
<protein>
    <submittedName>
        <fullName evidence="1">Uncharacterized protein</fullName>
    </submittedName>
</protein>
<dbReference type="AlphaFoldDB" id="A0A6J5UBT1"/>
<sequence length="51" mass="5667">MAEGEGTDAKIASLAQQIEKMTLMMAKLVEDLACKPQDEIPEDSRRKTSRT</sequence>
<dbReference type="Proteomes" id="UP000507222">
    <property type="component" value="Unassembled WGS sequence"/>
</dbReference>
<evidence type="ECO:0000313" key="1">
    <source>
        <dbReference type="EMBL" id="CAB4273771.1"/>
    </source>
</evidence>
<gene>
    <name evidence="1" type="ORF">CURHAP_LOCUS21935</name>
</gene>